<dbReference type="SMART" id="SM00872">
    <property type="entry name" value="Alpha-mann_mid"/>
    <property type="match status" value="1"/>
</dbReference>
<evidence type="ECO:0000259" key="11">
    <source>
        <dbReference type="SMART" id="SM00872"/>
    </source>
</evidence>
<dbReference type="InterPro" id="IPR013780">
    <property type="entry name" value="Glyco_hydro_b"/>
</dbReference>
<evidence type="ECO:0000256" key="1">
    <source>
        <dbReference type="ARBA" id="ARBA00000365"/>
    </source>
</evidence>
<keyword evidence="7" id="KW-1015">Disulfide bond</keyword>
<evidence type="ECO:0000256" key="4">
    <source>
        <dbReference type="ARBA" id="ARBA00022723"/>
    </source>
</evidence>
<accession>A0A336M0Y1</accession>
<dbReference type="SUPFAM" id="SSF88713">
    <property type="entry name" value="Glycoside hydrolase/deacetylase"/>
    <property type="match status" value="1"/>
</dbReference>
<evidence type="ECO:0000256" key="6">
    <source>
        <dbReference type="ARBA" id="ARBA00022833"/>
    </source>
</evidence>
<dbReference type="InterPro" id="IPR027291">
    <property type="entry name" value="Glyco_hydro_38_N_sf"/>
</dbReference>
<dbReference type="FunFam" id="3.20.110.10:FF:000001">
    <property type="entry name" value="Alpha-mannosidase"/>
    <property type="match status" value="1"/>
</dbReference>
<dbReference type="FunFam" id="1.20.1270.50:FF:000002">
    <property type="entry name" value="Alpha-mannosidase"/>
    <property type="match status" value="1"/>
</dbReference>
<name>A0A336M0Y1_CULSO</name>
<evidence type="ECO:0000256" key="8">
    <source>
        <dbReference type="ARBA" id="ARBA00023180"/>
    </source>
</evidence>
<evidence type="ECO:0000256" key="9">
    <source>
        <dbReference type="ARBA" id="ARBA00023295"/>
    </source>
</evidence>
<dbReference type="CDD" id="cd10810">
    <property type="entry name" value="GH38N_AMII_LAM_like"/>
    <property type="match status" value="1"/>
</dbReference>
<dbReference type="Pfam" id="PF01074">
    <property type="entry name" value="Glyco_hydro_38N"/>
    <property type="match status" value="1"/>
</dbReference>
<keyword evidence="6 10" id="KW-0862">Zinc</keyword>
<sequence length="1063" mass="123467">MKCLYVYAFLINFYGYSEARPNIQITKSYRDPVCGYAGCPTSTPGMIHVHMVPHTHDDVGWLKTVDQYYYGSKSLIQKAGVQYIIDSVIQELLNDPEKRFIYVESAFFFKWWKNQSHELKEKVKILVKEGRLEFVGGAWSMNDEAGVHYNSVIDHFTWGLKFLKDEFGECAIPKIGWQIDPFGHSREQASLFAQMGYDGMFFGRIDYQDKQQRLDKKEMEMVWHASSDLGESSDIFAGVLHNLYQPPSGFCFDILCADEPIIDDPDSSDYNVNERIDKFFDFVRNQSVHYRTENIIMTMGGDFTYMDANVYYKNMDKLIKYANLRQENGSNINMFYSTPSCYLRSLHDANVTWPEKEDDFFPYASDLHSYWTGYFTSRPTQKRYERIGNHFLQVCKQLTSFATKYKEEFIPHLNALREIMGVMQHHDAITGTEKEKVAQDYAKMMSKGIDSCGFNVKTVLNQLTTRTTNNPEPNPFSFTSCPYLNISSCDVSENSEKFIVTVYNPLAHTVFEYIKVPVTGDNYLVQDYRNVEIKHQMISIPDTIINYDMRKSQAKNEIVFLAPEVPAMGYKGFYITNLGQKTFDNEVDKIEQNHIPTGESTKAVSNDGIVKISNKYFTLTFDDFGLLESVETSDGVKHRLTQNFFFYQGYLGNNWIPKNRSSGAYIFRPNGTENFVTQSATLEVVRGDHVEEVRQIFNDWISQIIRVYREFEYIEFEWLVGPIPVEDGIGKEVVSRFYSKIENNGVFYTDSNGRQMVTRKRNKRDSWDADIGEKEAGNYYPVTAKIAIEDDENRMAVLNDRAQGGSSLYDGSIELMVHRRLLKDDAFGVEEALNETESNSKGLVARGKHWLIIGKKTNTNPLNWTIQAKERFLQNEKLLSTWQFFSDASHVNYTYWMQRYSNIWSAMALPLPRNVHVLTFEPWNQDNLNGHSFIVRFEHLFQKYEDLEYAKSVTFNFQDAFRDFDVDWIRETTLGGNQWLENAQRFKFKYESMKHSSYNAKYENMMKNSSKYHGTTISTKSAGGDVNKMGINERSVAFDYEITLEPMQIRTFIVKMNPEIYDK</sequence>
<dbReference type="SUPFAM" id="SSF74650">
    <property type="entry name" value="Galactose mutarotase-like"/>
    <property type="match status" value="1"/>
</dbReference>
<dbReference type="PANTHER" id="PTHR11607">
    <property type="entry name" value="ALPHA-MANNOSIDASE"/>
    <property type="match status" value="1"/>
</dbReference>
<dbReference type="Gene3D" id="2.60.40.1360">
    <property type="match status" value="1"/>
</dbReference>
<evidence type="ECO:0000256" key="3">
    <source>
        <dbReference type="ARBA" id="ARBA00012752"/>
    </source>
</evidence>
<dbReference type="VEuPathDB" id="VectorBase:CSON009782"/>
<evidence type="ECO:0000256" key="5">
    <source>
        <dbReference type="ARBA" id="ARBA00022801"/>
    </source>
</evidence>
<comment type="similarity">
    <text evidence="2 10">Belongs to the glycosyl hydrolase 38 family.</text>
</comment>
<dbReference type="Gene3D" id="2.60.40.1180">
    <property type="entry name" value="Golgi alpha-mannosidase II"/>
    <property type="match status" value="1"/>
</dbReference>
<dbReference type="GO" id="GO:0006013">
    <property type="term" value="P:mannose metabolic process"/>
    <property type="evidence" value="ECO:0007669"/>
    <property type="project" value="InterPro"/>
</dbReference>
<comment type="catalytic activity">
    <reaction evidence="1">
        <text>Hydrolysis of terminal, non-reducing alpha-D-mannose residues in alpha-D-mannosides.</text>
        <dbReference type="EC" id="3.2.1.24"/>
    </reaction>
</comment>
<dbReference type="InterPro" id="IPR028995">
    <property type="entry name" value="Glyco_hydro_57/38_cen_sf"/>
</dbReference>
<keyword evidence="5 10" id="KW-0378">Hydrolase</keyword>
<dbReference type="InterPro" id="IPR000602">
    <property type="entry name" value="Glyco_hydro_38_N"/>
</dbReference>
<evidence type="ECO:0000256" key="2">
    <source>
        <dbReference type="ARBA" id="ARBA00009792"/>
    </source>
</evidence>
<dbReference type="InterPro" id="IPR037094">
    <property type="entry name" value="Glyco_hydro_38_cen_sf"/>
</dbReference>
<dbReference type="InterPro" id="IPR041147">
    <property type="entry name" value="GH38_C"/>
</dbReference>
<dbReference type="Pfam" id="PF09261">
    <property type="entry name" value="Alpha-mann_mid"/>
    <property type="match status" value="1"/>
</dbReference>
<dbReference type="GO" id="GO:0046872">
    <property type="term" value="F:metal ion binding"/>
    <property type="evidence" value="ECO:0007669"/>
    <property type="project" value="UniProtKB-KW"/>
</dbReference>
<keyword evidence="9 10" id="KW-0326">Glycosidase</keyword>
<dbReference type="Pfam" id="PF07748">
    <property type="entry name" value="Glyco_hydro_38C"/>
    <property type="match status" value="1"/>
</dbReference>
<comment type="cofactor">
    <cofactor evidence="10">
        <name>Zn(2+)</name>
        <dbReference type="ChEBI" id="CHEBI:29105"/>
    </cofactor>
    <text evidence="10">Binds 1 zinc ion per subunit.</text>
</comment>
<dbReference type="SUPFAM" id="SSF88688">
    <property type="entry name" value="Families 57/38 glycoside transferase middle domain"/>
    <property type="match status" value="1"/>
</dbReference>
<keyword evidence="8" id="KW-0325">Glycoprotein</keyword>
<evidence type="ECO:0000313" key="12">
    <source>
        <dbReference type="EMBL" id="SSX23894.1"/>
    </source>
</evidence>
<dbReference type="Gene3D" id="1.20.1270.50">
    <property type="entry name" value="Glycoside hydrolase family 38, central domain"/>
    <property type="match status" value="2"/>
</dbReference>
<proteinExistence type="inferred from homology"/>
<evidence type="ECO:0000256" key="10">
    <source>
        <dbReference type="RuleBase" id="RU361199"/>
    </source>
</evidence>
<dbReference type="GO" id="GO:0005764">
    <property type="term" value="C:lysosome"/>
    <property type="evidence" value="ECO:0007669"/>
    <property type="project" value="TreeGrafter"/>
</dbReference>
<dbReference type="InterPro" id="IPR011013">
    <property type="entry name" value="Gal_mutarotase_sf_dom"/>
</dbReference>
<dbReference type="AlphaFoldDB" id="A0A336M0Y1"/>
<reference evidence="12" key="1">
    <citation type="submission" date="2018-07" db="EMBL/GenBank/DDBJ databases">
        <authorList>
            <person name="Quirk P.G."/>
            <person name="Krulwich T.A."/>
        </authorList>
    </citation>
    <scope>NUCLEOTIDE SEQUENCE</scope>
</reference>
<evidence type="ECO:0000256" key="7">
    <source>
        <dbReference type="ARBA" id="ARBA00023157"/>
    </source>
</evidence>
<dbReference type="PANTHER" id="PTHR11607:SF3">
    <property type="entry name" value="LYSOSOMAL ALPHA-MANNOSIDASE"/>
    <property type="match status" value="1"/>
</dbReference>
<dbReference type="InterPro" id="IPR015341">
    <property type="entry name" value="Glyco_hydro_38_cen"/>
</dbReference>
<dbReference type="InterPro" id="IPR011682">
    <property type="entry name" value="Glyco_hydro_38_C"/>
</dbReference>
<feature type="domain" description="Glycoside hydrolase family 38 central" evidence="11">
    <location>
        <begin position="369"/>
        <end position="445"/>
    </location>
</feature>
<dbReference type="InterPro" id="IPR011330">
    <property type="entry name" value="Glyco_hydro/deAcase_b/a-brl"/>
</dbReference>
<keyword evidence="4 10" id="KW-0479">Metal-binding</keyword>
<dbReference type="Gene3D" id="2.70.98.30">
    <property type="entry name" value="Golgi alpha-mannosidase II, domain 4"/>
    <property type="match status" value="1"/>
</dbReference>
<dbReference type="GO" id="GO:0004559">
    <property type="term" value="F:alpha-mannosidase activity"/>
    <property type="evidence" value="ECO:0007669"/>
    <property type="project" value="UniProtKB-EC"/>
</dbReference>
<dbReference type="OMA" id="WIYQINR"/>
<dbReference type="GO" id="GO:0030246">
    <property type="term" value="F:carbohydrate binding"/>
    <property type="evidence" value="ECO:0007669"/>
    <property type="project" value="InterPro"/>
</dbReference>
<organism evidence="12">
    <name type="scientific">Culicoides sonorensis</name>
    <name type="common">Biting midge</name>
    <dbReference type="NCBI Taxonomy" id="179676"/>
    <lineage>
        <taxon>Eukaryota</taxon>
        <taxon>Metazoa</taxon>
        <taxon>Ecdysozoa</taxon>
        <taxon>Arthropoda</taxon>
        <taxon>Hexapoda</taxon>
        <taxon>Insecta</taxon>
        <taxon>Pterygota</taxon>
        <taxon>Neoptera</taxon>
        <taxon>Endopterygota</taxon>
        <taxon>Diptera</taxon>
        <taxon>Nematocera</taxon>
        <taxon>Chironomoidea</taxon>
        <taxon>Ceratopogonidae</taxon>
        <taxon>Ceratopogoninae</taxon>
        <taxon>Culicoides</taxon>
        <taxon>Monoculicoides</taxon>
    </lineage>
</organism>
<gene>
    <name evidence="12" type="primary">CSON009782</name>
</gene>
<protein>
    <recommendedName>
        <fullName evidence="3 10">Alpha-mannosidase</fullName>
        <ecNumber evidence="10">3.2.1.-</ecNumber>
    </recommendedName>
</protein>
<dbReference type="InterPro" id="IPR050843">
    <property type="entry name" value="Glycosyl_Hydrlase_38"/>
</dbReference>
<dbReference type="EMBL" id="UFQT01000391">
    <property type="protein sequence ID" value="SSX23894.1"/>
    <property type="molecule type" value="Genomic_DNA"/>
</dbReference>
<dbReference type="Gene3D" id="3.20.110.10">
    <property type="entry name" value="Glycoside hydrolase 38, N terminal domain"/>
    <property type="match status" value="1"/>
</dbReference>
<dbReference type="EC" id="3.2.1.-" evidence="10"/>
<dbReference type="Pfam" id="PF17677">
    <property type="entry name" value="Glyco_hydro38C2"/>
    <property type="match status" value="1"/>
</dbReference>
<dbReference type="FunFam" id="2.60.40.1180:FF:000018">
    <property type="entry name" value="Alpha-mannosidase"/>
    <property type="match status" value="1"/>
</dbReference>
<dbReference type="FunFam" id="2.70.98.30:FF:000003">
    <property type="entry name" value="Alpha-mannosidase"/>
    <property type="match status" value="1"/>
</dbReference>
<dbReference type="FunFam" id="1.20.1270.50:FF:000003">
    <property type="entry name" value="Alpha-mannosidase"/>
    <property type="match status" value="1"/>
</dbReference>